<keyword evidence="7" id="KW-0378">Hydrolase</keyword>
<dbReference type="CDD" id="cd11010">
    <property type="entry name" value="S1-P1_nuclease"/>
    <property type="match status" value="1"/>
</dbReference>
<reference evidence="10 11" key="1">
    <citation type="submission" date="2021-08" db="EMBL/GenBank/DDBJ databases">
        <title>WGS assembly of Ceratopteris richardii.</title>
        <authorList>
            <person name="Marchant D.B."/>
            <person name="Chen G."/>
            <person name="Jenkins J."/>
            <person name="Shu S."/>
            <person name="Leebens-Mack J."/>
            <person name="Grimwood J."/>
            <person name="Schmutz J."/>
            <person name="Soltis P."/>
            <person name="Soltis D."/>
            <person name="Chen Z.-H."/>
        </authorList>
    </citation>
    <scope>NUCLEOTIDE SEQUENCE [LARGE SCALE GENOMIC DNA]</scope>
    <source>
        <strain evidence="10">Whitten #5841</strain>
        <tissue evidence="10">Leaf</tissue>
    </source>
</reference>
<dbReference type="EC" id="3.1.30.1" evidence="3"/>
<keyword evidence="9" id="KW-0325">Glycoprotein</keyword>
<dbReference type="SUPFAM" id="SSF48537">
    <property type="entry name" value="Phospholipase C/P1 nuclease"/>
    <property type="match status" value="1"/>
</dbReference>
<dbReference type="Pfam" id="PF02265">
    <property type="entry name" value="S1-P1_nuclease"/>
    <property type="match status" value="1"/>
</dbReference>
<dbReference type="Proteomes" id="UP000825935">
    <property type="component" value="Chromosome 27"/>
</dbReference>
<keyword evidence="4" id="KW-0540">Nuclease</keyword>
<dbReference type="PANTHER" id="PTHR33146">
    <property type="entry name" value="ENDONUCLEASE 4"/>
    <property type="match status" value="1"/>
</dbReference>
<comment type="catalytic activity">
    <reaction evidence="1">
        <text>Endonucleolytic cleavage to 5'-phosphomononucleotide and 5'-phosphooligonucleotide end-products.</text>
        <dbReference type="EC" id="3.1.30.1"/>
    </reaction>
</comment>
<accession>A0A8T2RI88</accession>
<comment type="similarity">
    <text evidence="2">Belongs to the nuclease type I family.</text>
</comment>
<dbReference type="InterPro" id="IPR008947">
    <property type="entry name" value="PLipase_C/P1_nuclease_dom_sf"/>
</dbReference>
<evidence type="ECO:0000256" key="4">
    <source>
        <dbReference type="ARBA" id="ARBA00022722"/>
    </source>
</evidence>
<evidence type="ECO:0000256" key="2">
    <source>
        <dbReference type="ARBA" id="ARBA00009547"/>
    </source>
</evidence>
<dbReference type="EMBL" id="CM035432">
    <property type="protein sequence ID" value="KAH7295651.1"/>
    <property type="molecule type" value="Genomic_DNA"/>
</dbReference>
<sequence length="222" mass="26086">MRALENWHWSIPLHFIETPDYLCDYDYNRDCQSLEGYHHMCTVGAINNYTAQLQTYRSPKHQYNLTEALLFLAHFMGDIHQPLHVGFSRDSRANMISLQWYNEERTLHHVWDDGILHGFKAQHYSTSNIHELIKDIQDNITGYWKNDVPTWSYCNGDHTFCPDISCRYAKESVKLACWWAYKGAPQGSKLHDRYYYSRLAIVQRRLAQAGVRLASILNEILA</sequence>
<evidence type="ECO:0000256" key="9">
    <source>
        <dbReference type="ARBA" id="ARBA00023180"/>
    </source>
</evidence>
<protein>
    <recommendedName>
        <fullName evidence="3">Aspergillus nuclease S1</fullName>
        <ecNumber evidence="3">3.1.30.1</ecNumber>
    </recommendedName>
</protein>
<dbReference type="GO" id="GO:0000014">
    <property type="term" value="F:single-stranded DNA endodeoxyribonuclease activity"/>
    <property type="evidence" value="ECO:0007669"/>
    <property type="project" value="UniProtKB-ARBA"/>
</dbReference>
<comment type="caution">
    <text evidence="10">The sequence shown here is derived from an EMBL/GenBank/DDBJ whole genome shotgun (WGS) entry which is preliminary data.</text>
</comment>
<organism evidence="10 11">
    <name type="scientific">Ceratopteris richardii</name>
    <name type="common">Triangle waterfern</name>
    <dbReference type="NCBI Taxonomy" id="49495"/>
    <lineage>
        <taxon>Eukaryota</taxon>
        <taxon>Viridiplantae</taxon>
        <taxon>Streptophyta</taxon>
        <taxon>Embryophyta</taxon>
        <taxon>Tracheophyta</taxon>
        <taxon>Polypodiopsida</taxon>
        <taxon>Polypodiidae</taxon>
        <taxon>Polypodiales</taxon>
        <taxon>Pteridineae</taxon>
        <taxon>Pteridaceae</taxon>
        <taxon>Parkerioideae</taxon>
        <taxon>Ceratopteris</taxon>
    </lineage>
</organism>
<dbReference type="GO" id="GO:0006308">
    <property type="term" value="P:DNA catabolic process"/>
    <property type="evidence" value="ECO:0007669"/>
    <property type="project" value="InterPro"/>
</dbReference>
<dbReference type="GO" id="GO:0046872">
    <property type="term" value="F:metal ion binding"/>
    <property type="evidence" value="ECO:0007669"/>
    <property type="project" value="UniProtKB-KW"/>
</dbReference>
<evidence type="ECO:0000256" key="3">
    <source>
        <dbReference type="ARBA" id="ARBA00012562"/>
    </source>
</evidence>
<proteinExistence type="inferred from homology"/>
<keyword evidence="5" id="KW-0479">Metal-binding</keyword>
<dbReference type="AlphaFoldDB" id="A0A8T2RI88"/>
<dbReference type="OMA" id="VKLACWW"/>
<dbReference type="Gene3D" id="1.10.575.10">
    <property type="entry name" value="P1 Nuclease"/>
    <property type="match status" value="1"/>
</dbReference>
<evidence type="ECO:0000256" key="8">
    <source>
        <dbReference type="ARBA" id="ARBA00023157"/>
    </source>
</evidence>
<gene>
    <name evidence="10" type="ORF">KP509_27G059000</name>
</gene>
<evidence type="ECO:0000256" key="5">
    <source>
        <dbReference type="ARBA" id="ARBA00022723"/>
    </source>
</evidence>
<name>A0A8T2RI88_CERRI</name>
<keyword evidence="11" id="KW-1185">Reference proteome</keyword>
<evidence type="ECO:0000313" key="11">
    <source>
        <dbReference type="Proteomes" id="UP000825935"/>
    </source>
</evidence>
<dbReference type="GO" id="GO:0003676">
    <property type="term" value="F:nucleic acid binding"/>
    <property type="evidence" value="ECO:0007669"/>
    <property type="project" value="InterPro"/>
</dbReference>
<keyword evidence="6" id="KW-0255">Endonuclease</keyword>
<dbReference type="PANTHER" id="PTHR33146:SF26">
    <property type="entry name" value="ENDONUCLEASE 4"/>
    <property type="match status" value="1"/>
</dbReference>
<dbReference type="OrthoDB" id="441446at2759"/>
<dbReference type="InterPro" id="IPR003154">
    <property type="entry name" value="S1/P1nuclease"/>
</dbReference>
<dbReference type="GO" id="GO:0004521">
    <property type="term" value="F:RNA endonuclease activity"/>
    <property type="evidence" value="ECO:0007669"/>
    <property type="project" value="UniProtKB-ARBA"/>
</dbReference>
<evidence type="ECO:0000313" key="10">
    <source>
        <dbReference type="EMBL" id="KAH7295651.1"/>
    </source>
</evidence>
<evidence type="ECO:0000256" key="7">
    <source>
        <dbReference type="ARBA" id="ARBA00022801"/>
    </source>
</evidence>
<evidence type="ECO:0000256" key="6">
    <source>
        <dbReference type="ARBA" id="ARBA00022759"/>
    </source>
</evidence>
<keyword evidence="8" id="KW-1015">Disulfide bond</keyword>
<evidence type="ECO:0000256" key="1">
    <source>
        <dbReference type="ARBA" id="ARBA00000245"/>
    </source>
</evidence>